<dbReference type="InterPro" id="IPR012337">
    <property type="entry name" value="RNaseH-like_sf"/>
</dbReference>
<organism evidence="2 3">
    <name type="scientific">Deinococcus indicus</name>
    <dbReference type="NCBI Taxonomy" id="223556"/>
    <lineage>
        <taxon>Bacteria</taxon>
        <taxon>Thermotogati</taxon>
        <taxon>Deinococcota</taxon>
        <taxon>Deinococci</taxon>
        <taxon>Deinococcales</taxon>
        <taxon>Deinococcaceae</taxon>
        <taxon>Deinococcus</taxon>
    </lineage>
</organism>
<dbReference type="Proteomes" id="UP000197208">
    <property type="component" value="Unassembled WGS sequence"/>
</dbReference>
<accession>A0A246BHB0</accession>
<evidence type="ECO:0000313" key="3">
    <source>
        <dbReference type="Proteomes" id="UP000197208"/>
    </source>
</evidence>
<comment type="caution">
    <text evidence="2">The sequence shown here is derived from an EMBL/GenBank/DDBJ whole genome shotgun (WGS) entry which is preliminary data.</text>
</comment>
<protein>
    <recommendedName>
        <fullName evidence="1">Transposase IS4-like domain-containing protein</fullName>
    </recommendedName>
</protein>
<dbReference type="EMBL" id="NHMK01000023">
    <property type="protein sequence ID" value="OWL94612.1"/>
    <property type="molecule type" value="Genomic_DNA"/>
</dbReference>
<dbReference type="Pfam" id="PF01609">
    <property type="entry name" value="DDE_Tnp_1"/>
    <property type="match status" value="1"/>
</dbReference>
<dbReference type="InterPro" id="IPR002559">
    <property type="entry name" value="Transposase_11"/>
</dbReference>
<keyword evidence="3" id="KW-1185">Reference proteome</keyword>
<feature type="domain" description="Transposase IS4-like" evidence="1">
    <location>
        <begin position="161"/>
        <end position="300"/>
    </location>
</feature>
<proteinExistence type="predicted"/>
<dbReference type="GO" id="GO:0004803">
    <property type="term" value="F:transposase activity"/>
    <property type="evidence" value="ECO:0007669"/>
    <property type="project" value="InterPro"/>
</dbReference>
<evidence type="ECO:0000259" key="1">
    <source>
        <dbReference type="Pfam" id="PF01609"/>
    </source>
</evidence>
<sequence length="350" mass="39725">MTMPRIPSLPHSIITAQLNRVTSLSGLVPYSTLRKSAISKEMARDSFASTEDLQRRARNAPSGAFLAIDFVMVPHAGRTMEGVNDHYSGQAQTRLGHQFTSAALVRFGEDPVLLLERFKVSQPLETTCYPYRTATQEMIHVVQDCLAADVPMAGLLLYGEFGRDAAVTFSREHQIPVLIRAKANMTVQFEGESLTLGALSRQFPPERCHLYAEFGWRVRRLPVAREVGGFDVLIVWRKVHGEWTRFFLFSTFGDDVTVRSLLRAWKARWGIEVIHRFFKQNLGLGRCHCRTIQAQENWVWCVVEAFHAVLRVRREVPGMTWRAAQRQAAQHAEKYVLTGMDQDVLLLKAA</sequence>
<dbReference type="SUPFAM" id="SSF53098">
    <property type="entry name" value="Ribonuclease H-like"/>
    <property type="match status" value="1"/>
</dbReference>
<dbReference type="GO" id="GO:0006313">
    <property type="term" value="P:DNA transposition"/>
    <property type="evidence" value="ECO:0007669"/>
    <property type="project" value="InterPro"/>
</dbReference>
<dbReference type="GO" id="GO:0003677">
    <property type="term" value="F:DNA binding"/>
    <property type="evidence" value="ECO:0007669"/>
    <property type="project" value="InterPro"/>
</dbReference>
<gene>
    <name evidence="2" type="ORF">CBQ26_15060</name>
</gene>
<evidence type="ECO:0000313" key="2">
    <source>
        <dbReference type="EMBL" id="OWL94612.1"/>
    </source>
</evidence>
<dbReference type="AlphaFoldDB" id="A0A246BHB0"/>
<name>A0A246BHB0_9DEIO</name>
<reference evidence="2 3" key="1">
    <citation type="submission" date="2017-05" db="EMBL/GenBank/DDBJ databases">
        <title>De novo genome assembly of Deniococcus indicus strain DR1.</title>
        <authorList>
            <person name="Chauhan D."/>
            <person name="Yennamalli R.M."/>
            <person name="Priyadarshini R."/>
        </authorList>
    </citation>
    <scope>NUCLEOTIDE SEQUENCE [LARGE SCALE GENOMIC DNA]</scope>
    <source>
        <strain evidence="2 3">DR1</strain>
    </source>
</reference>